<sequence>MTVPKHYLPFDRLTKKNLVYELPNTNPYEKIYSVKQICLLGGKPQAVLPTAQKLLDELLRGDDSSINLVSGAPDPTAGASQNDISQWCLDELVLQENIRKTVVKFLAPTPNVVSDVECLEHASSAASAEYTSLLRPLRGREPEAMWNLVSIIKEMFKQKDKNAIPLLRTLTSECINFDQIVQLWFLVKTSQFSHEKLLFNTISASLNPHRSHNSHSSSLSTQVHQAGSFLMDEIVRLWKIACLNPFLNDFEEKQLYKEQLIQWNTLVIEKLKKYCNYVSNLSSQSNLWAPVQTQNSNLERLVKKLDTELFVSFSPAIYACELNWLDLDFSKLELFQSSCEKILCQITEIVEKKEVYRPSESEAFKLKIAKYEPNLFDVLLSRCEALYSHGIFEYSVIFGQLLANKIFDLNSTSKLIFSYETTNLWRCFTLCQILGDNVPISFRVGIFGLEMARPPSITKSIEIRLLNLEQELVNLLKKSKNLDMDLVRQKALAIKEMAKMRDSNLTIPILLCSFVFDILTNSESQQDKDLGLEAALNMLSLKTNISESMYPLLCEGIRRQKGDLALTLLITYKDDESKLLRIMDKILDVDVHCMFRSNSLTSFNPFNPNFKKIQQQQLQEYANLGLDDSIPVSEESKKREQAECVASVKNSNMDSLSSGWEESENESNSKDSSLLEVKYRCLSLKQKEDSGDDSGTENAHAKAKCEPRPSQMPTQNFNTSKFNYQNLINQINLNRIQVQQPSEALAHFMYEFSKTVLAKAGGSVSTSVFLNHSNHQAGNQVHRNLHICSFLVSLYALGLHNCVQPSWLSRTYSSQVTWVNSQAVEIGFPAICILIECWQAHLTPSECVCLADRVSRVRDQMAVKAAAELALSSLRFAHLMNLTEIQRALLQCKEQNKEMLQRACVVCENAVKDANSTSLLEILFSIARKWDELYLEEEKKNETSVQCGQSTAAGNPPVNNAPSSQPPQFKYQNMQQVNYVPNGQFMPVFMPGNAPYVPYYNANFNPIINYQHTQNFNQLAKEVDGAALQHLMNGFRVGMLGLEALPRRADGSQIKYRQSPAYADDVKWLWGVAVKLDNFQKTNANLTQFCQSSSVVIQNPFLIQELVFDSANYLSRNNPSQFGMIFCSPILNVLVQRCLNLYFRCCMSKLHHLSQNEHEDFINMLLTARNIFFYSGNMNYFTDLLQNIRRSNKCKKDIWNKICAALQ</sequence>
<comment type="caution">
    <text evidence="8">The sequence shown here is derived from an EMBL/GenBank/DDBJ whole genome shotgun (WGS) entry which is preliminary data.</text>
</comment>
<evidence type="ECO:0000313" key="9">
    <source>
        <dbReference type="Proteomes" id="UP000276133"/>
    </source>
</evidence>
<keyword evidence="2" id="KW-0863">Zinc-finger</keyword>
<evidence type="ECO:0000256" key="1">
    <source>
        <dbReference type="ARBA" id="ARBA00022723"/>
    </source>
</evidence>
<proteinExistence type="predicted"/>
<feature type="domain" description="ZSWIM4-8 C-terminal" evidence="6">
    <location>
        <begin position="1029"/>
        <end position="1197"/>
    </location>
</feature>
<protein>
    <submittedName>
        <fullName evidence="8">Zinc finger SWIM domain-containing 8</fullName>
    </submittedName>
</protein>
<evidence type="ECO:0000256" key="2">
    <source>
        <dbReference type="ARBA" id="ARBA00022771"/>
    </source>
</evidence>
<dbReference type="STRING" id="10195.A0A3M7PYP4"/>
<gene>
    <name evidence="8" type="ORF">BpHYR1_041823</name>
</gene>
<dbReference type="PANTHER" id="PTHR22619">
    <property type="entry name" value="ZINC FINGER SWIM DOMAIN CONTAINING PROTEIN 4, 5, 6"/>
    <property type="match status" value="1"/>
</dbReference>
<keyword evidence="9" id="KW-1185">Reference proteome</keyword>
<dbReference type="Pfam" id="PF25572">
    <property type="entry name" value="TPR_ZSWIM8"/>
    <property type="match status" value="1"/>
</dbReference>
<evidence type="ECO:0000313" key="8">
    <source>
        <dbReference type="EMBL" id="RNA04312.1"/>
    </source>
</evidence>
<dbReference type="GO" id="GO:0031462">
    <property type="term" value="C:Cul2-RING ubiquitin ligase complex"/>
    <property type="evidence" value="ECO:0007669"/>
    <property type="project" value="TreeGrafter"/>
</dbReference>
<keyword evidence="4" id="KW-0175">Coiled coil</keyword>
<dbReference type="InterPro" id="IPR057945">
    <property type="entry name" value="TPR_ZSWIM8"/>
</dbReference>
<feature type="region of interest" description="Disordered" evidence="5">
    <location>
        <begin position="633"/>
        <end position="671"/>
    </location>
</feature>
<evidence type="ECO:0000256" key="5">
    <source>
        <dbReference type="SAM" id="MobiDB-lite"/>
    </source>
</evidence>
<name>A0A3M7PYP4_BRAPC</name>
<evidence type="ECO:0000259" key="6">
    <source>
        <dbReference type="Pfam" id="PF21055"/>
    </source>
</evidence>
<feature type="region of interest" description="Disordered" evidence="5">
    <location>
        <begin position="687"/>
        <end position="715"/>
    </location>
</feature>
<dbReference type="AlphaFoldDB" id="A0A3M7PYP4"/>
<evidence type="ECO:0000256" key="3">
    <source>
        <dbReference type="ARBA" id="ARBA00022833"/>
    </source>
</evidence>
<dbReference type="EMBL" id="REGN01008158">
    <property type="protein sequence ID" value="RNA04312.1"/>
    <property type="molecule type" value="Genomic_DNA"/>
</dbReference>
<reference evidence="8 9" key="1">
    <citation type="journal article" date="2018" name="Sci. Rep.">
        <title>Genomic signatures of local adaptation to the degree of environmental predictability in rotifers.</title>
        <authorList>
            <person name="Franch-Gras L."/>
            <person name="Hahn C."/>
            <person name="Garcia-Roger E.M."/>
            <person name="Carmona M.J."/>
            <person name="Serra M."/>
            <person name="Gomez A."/>
        </authorList>
    </citation>
    <scope>NUCLEOTIDE SEQUENCE [LARGE SCALE GENOMIC DNA]</scope>
    <source>
        <strain evidence="8">HYR1</strain>
    </source>
</reference>
<feature type="region of interest" description="Disordered" evidence="5">
    <location>
        <begin position="944"/>
        <end position="966"/>
    </location>
</feature>
<keyword evidence="1" id="KW-0479">Metal-binding</keyword>
<dbReference type="Pfam" id="PF21055">
    <property type="entry name" value="ZSWIM4-8_C"/>
    <property type="match status" value="1"/>
</dbReference>
<accession>A0A3M7PYP4</accession>
<dbReference type="Proteomes" id="UP000276133">
    <property type="component" value="Unassembled WGS sequence"/>
</dbReference>
<evidence type="ECO:0000259" key="7">
    <source>
        <dbReference type="Pfam" id="PF25572"/>
    </source>
</evidence>
<dbReference type="PANTHER" id="PTHR22619:SF1">
    <property type="entry name" value="ZINC FINGER SWIM DOMAIN-CONTAINING PROTEIN 8"/>
    <property type="match status" value="1"/>
</dbReference>
<keyword evidence="3" id="KW-0862">Zinc</keyword>
<feature type="domain" description="ZSWIM8 TPR repeats" evidence="7">
    <location>
        <begin position="87"/>
        <end position="322"/>
    </location>
</feature>
<evidence type="ECO:0000256" key="4">
    <source>
        <dbReference type="SAM" id="Coils"/>
    </source>
</evidence>
<dbReference type="InterPro" id="IPR048370">
    <property type="entry name" value="ZSWIM4-8_C"/>
</dbReference>
<dbReference type="OrthoDB" id="10013584at2759"/>
<dbReference type="GO" id="GO:0008270">
    <property type="term" value="F:zinc ion binding"/>
    <property type="evidence" value="ECO:0007669"/>
    <property type="project" value="UniProtKB-KW"/>
</dbReference>
<organism evidence="8 9">
    <name type="scientific">Brachionus plicatilis</name>
    <name type="common">Marine rotifer</name>
    <name type="synonym">Brachionus muelleri</name>
    <dbReference type="NCBI Taxonomy" id="10195"/>
    <lineage>
        <taxon>Eukaryota</taxon>
        <taxon>Metazoa</taxon>
        <taxon>Spiralia</taxon>
        <taxon>Gnathifera</taxon>
        <taxon>Rotifera</taxon>
        <taxon>Eurotatoria</taxon>
        <taxon>Monogononta</taxon>
        <taxon>Pseudotrocha</taxon>
        <taxon>Ploima</taxon>
        <taxon>Brachionidae</taxon>
        <taxon>Brachionus</taxon>
    </lineage>
</organism>
<feature type="coiled-coil region" evidence="4">
    <location>
        <begin position="458"/>
        <end position="485"/>
    </location>
</feature>